<organism evidence="2 3">
    <name type="scientific">Thiohalomonas denitrificans</name>
    <dbReference type="NCBI Taxonomy" id="415747"/>
    <lineage>
        <taxon>Bacteria</taxon>
        <taxon>Pseudomonadati</taxon>
        <taxon>Pseudomonadota</taxon>
        <taxon>Gammaproteobacteria</taxon>
        <taxon>Thiohalomonadales</taxon>
        <taxon>Thiohalomonadaceae</taxon>
        <taxon>Thiohalomonas</taxon>
    </lineage>
</organism>
<feature type="transmembrane region" description="Helical" evidence="1">
    <location>
        <begin position="148"/>
        <end position="168"/>
    </location>
</feature>
<gene>
    <name evidence="2" type="ORF">SAMN03097708_01416</name>
</gene>
<dbReference type="PANTHER" id="PTHR38684">
    <property type="entry name" value="PROTEIN AMPE"/>
    <property type="match status" value="1"/>
</dbReference>
<evidence type="ECO:0000256" key="1">
    <source>
        <dbReference type="SAM" id="Phobius"/>
    </source>
</evidence>
<dbReference type="GO" id="GO:0048472">
    <property type="term" value="F:threonine-phosphate decarboxylase activity"/>
    <property type="evidence" value="ECO:0007669"/>
    <property type="project" value="InterPro"/>
</dbReference>
<dbReference type="Proteomes" id="UP000199648">
    <property type="component" value="Unassembled WGS sequence"/>
</dbReference>
<dbReference type="AlphaFoldDB" id="A0A1G5Q7D6"/>
<dbReference type="PANTHER" id="PTHR38684:SF1">
    <property type="entry name" value="PROTEIN AMPE"/>
    <property type="match status" value="1"/>
</dbReference>
<dbReference type="GO" id="GO:0005886">
    <property type="term" value="C:plasma membrane"/>
    <property type="evidence" value="ECO:0007669"/>
    <property type="project" value="TreeGrafter"/>
</dbReference>
<protein>
    <submittedName>
        <fullName evidence="2">AmpE protein</fullName>
    </submittedName>
</protein>
<name>A0A1G5Q7D6_9GAMM</name>
<dbReference type="EMBL" id="FMWD01000004">
    <property type="protein sequence ID" value="SCZ57380.1"/>
    <property type="molecule type" value="Genomic_DNA"/>
</dbReference>
<evidence type="ECO:0000313" key="2">
    <source>
        <dbReference type="EMBL" id="SCZ57380.1"/>
    </source>
</evidence>
<dbReference type="STRING" id="415747.SAMN03097708_01416"/>
<dbReference type="GO" id="GO:0046677">
    <property type="term" value="P:response to antibiotic"/>
    <property type="evidence" value="ECO:0007669"/>
    <property type="project" value="TreeGrafter"/>
</dbReference>
<proteinExistence type="predicted"/>
<dbReference type="UniPathway" id="UPA00148"/>
<feature type="transmembrane region" description="Helical" evidence="1">
    <location>
        <begin position="273"/>
        <end position="290"/>
    </location>
</feature>
<dbReference type="RefSeq" id="WP_092994579.1">
    <property type="nucleotide sequence ID" value="NZ_FMWD01000004.1"/>
</dbReference>
<accession>A0A1G5Q7D6</accession>
<evidence type="ECO:0000313" key="3">
    <source>
        <dbReference type="Proteomes" id="UP000199648"/>
    </source>
</evidence>
<feature type="transmembrane region" description="Helical" evidence="1">
    <location>
        <begin position="72"/>
        <end position="90"/>
    </location>
</feature>
<dbReference type="GO" id="GO:0009236">
    <property type="term" value="P:cobalamin biosynthetic process"/>
    <property type="evidence" value="ECO:0007669"/>
    <property type="project" value="UniProtKB-UniPathway"/>
</dbReference>
<dbReference type="InterPro" id="IPR004485">
    <property type="entry name" value="Cobalamin_biosynth_CobD/CbiB"/>
</dbReference>
<keyword evidence="1" id="KW-1133">Transmembrane helix</keyword>
<keyword evidence="1" id="KW-0812">Transmembrane</keyword>
<dbReference type="Pfam" id="PF03186">
    <property type="entry name" value="CobD_Cbib"/>
    <property type="match status" value="1"/>
</dbReference>
<dbReference type="InterPro" id="IPR052966">
    <property type="entry name" value="Beta-lactamase_Reg"/>
</dbReference>
<reference evidence="2 3" key="1">
    <citation type="submission" date="2016-10" db="EMBL/GenBank/DDBJ databases">
        <authorList>
            <person name="de Groot N.N."/>
        </authorList>
    </citation>
    <scope>NUCLEOTIDE SEQUENCE [LARGE SCALE GENOMIC DNA]</scope>
    <source>
        <strain evidence="2 3">HLD2</strain>
    </source>
</reference>
<sequence>MSLIAIIFALFVEHFLGSLEELRRFDWFTTFSDRVRDRLPAGRFRDGPFGVLLVIGLPVIGVGLVGYALEELWGVLGFIYAVLILLYAFGPRDLEAEVEAFADARERNDEDSARWHAASLLGGEVPEEPETRARVIIETILVEAHERVLGIIFWFLLLGPVGAILYRLSRVLEARYRGADEGFGLAAWRLHYVLAWVPARLCAFSYALAGSFVDAMQRWRNEAWRYADENRGALVSAGFGGLRYDPAEQEDGHPDQRVETENVRETLALVRRAAIIWVAVLAVFTLAGWLG</sequence>
<keyword evidence="1" id="KW-0472">Membrane</keyword>
<dbReference type="OrthoDB" id="9811967at2"/>
<keyword evidence="3" id="KW-1185">Reference proteome</keyword>
<feature type="transmembrane region" description="Helical" evidence="1">
    <location>
        <begin position="47"/>
        <end position="65"/>
    </location>
</feature>